<organism evidence="12 13">
    <name type="scientific">Hibiscus syriacus</name>
    <name type="common">Rose of Sharon</name>
    <dbReference type="NCBI Taxonomy" id="106335"/>
    <lineage>
        <taxon>Eukaryota</taxon>
        <taxon>Viridiplantae</taxon>
        <taxon>Streptophyta</taxon>
        <taxon>Embryophyta</taxon>
        <taxon>Tracheophyta</taxon>
        <taxon>Spermatophyta</taxon>
        <taxon>Magnoliopsida</taxon>
        <taxon>eudicotyledons</taxon>
        <taxon>Gunneridae</taxon>
        <taxon>Pentapetalae</taxon>
        <taxon>rosids</taxon>
        <taxon>malvids</taxon>
        <taxon>Malvales</taxon>
        <taxon>Malvaceae</taxon>
        <taxon>Malvoideae</taxon>
        <taxon>Hibiscus</taxon>
    </lineage>
</organism>
<accession>A0A6A3BE49</accession>
<evidence type="ECO:0000259" key="11">
    <source>
        <dbReference type="Pfam" id="PF08472"/>
    </source>
</evidence>
<dbReference type="Gene3D" id="3.40.50.1000">
    <property type="entry name" value="HAD superfamily/HAD-like"/>
    <property type="match status" value="2"/>
</dbReference>
<dbReference type="InterPro" id="IPR012847">
    <property type="entry name" value="Sucrose_phosphatase_pln/cyn"/>
</dbReference>
<evidence type="ECO:0000256" key="1">
    <source>
        <dbReference type="ARBA" id="ARBA00001946"/>
    </source>
</evidence>
<dbReference type="UniPathway" id="UPA00371">
    <property type="reaction ID" value="UER00546"/>
</dbReference>
<keyword evidence="6 9" id="KW-0378">Hydrolase</keyword>
<feature type="domain" description="Sucrose phosphatase-like" evidence="10">
    <location>
        <begin position="96"/>
        <end position="234"/>
    </location>
</feature>
<comment type="subunit">
    <text evidence="5 9">Homodimer.</text>
</comment>
<dbReference type="InterPro" id="IPR032710">
    <property type="entry name" value="NTF2-like_dom_sf"/>
</dbReference>
<evidence type="ECO:0000259" key="10">
    <source>
        <dbReference type="Pfam" id="PF05116"/>
    </source>
</evidence>
<evidence type="ECO:0000313" key="12">
    <source>
        <dbReference type="EMBL" id="KAE8715286.1"/>
    </source>
</evidence>
<dbReference type="CDD" id="cd02605">
    <property type="entry name" value="HAD_SPP"/>
    <property type="match status" value="1"/>
</dbReference>
<dbReference type="Pfam" id="PF05116">
    <property type="entry name" value="S6PP"/>
    <property type="match status" value="1"/>
</dbReference>
<evidence type="ECO:0000256" key="3">
    <source>
        <dbReference type="ARBA" id="ARBA00005070"/>
    </source>
</evidence>
<name>A0A6A3BE49_HIBSY</name>
<reference evidence="12" key="1">
    <citation type="submission" date="2019-09" db="EMBL/GenBank/DDBJ databases">
        <title>Draft genome information of white flower Hibiscus syriacus.</title>
        <authorList>
            <person name="Kim Y.-M."/>
        </authorList>
    </citation>
    <scope>NUCLEOTIDE SEQUENCE [LARGE SCALE GENOMIC DNA]</scope>
    <source>
        <strain evidence="12">YM2019G1</strain>
    </source>
</reference>
<sequence>MDRITKAARLMIVSDLDHTMVDHHDPENMSLLRFNALWESNYRHDSLLVFSTGRSPILYKQLRKEKPMLTPDITILSVGTEITFGNSMLPDDGWDETEQRPHKVSFYVDKTKAQAVMNQLSDCLKKRGLDAKIIYSGGMDLDILPQGAGKGQALIYLLKKFKTKGILPVNTLVCGDSGNDAELFSIPDVYGVMVSNAQEELLQWHAENAKGNPNIIHAKERCAAGIIEAIGHFNLGSNTSPRDVADFLECKVDHVNPGYEVVKFYLFYERWRRGEADNCETYIASLKASCDPFAIVVFPYGAEKTLHECIHTMKGRYGDQKGKQFGSGWIVYCPHQLAQAHGS</sequence>
<dbReference type="AlphaFoldDB" id="A0A6A3BE49"/>
<dbReference type="Proteomes" id="UP000436088">
    <property type="component" value="Unassembled WGS sequence"/>
</dbReference>
<proteinExistence type="inferred from homology"/>
<evidence type="ECO:0000256" key="6">
    <source>
        <dbReference type="ARBA" id="ARBA00022801"/>
    </source>
</evidence>
<dbReference type="SUPFAM" id="SSF56784">
    <property type="entry name" value="HAD-like"/>
    <property type="match status" value="1"/>
</dbReference>
<dbReference type="InterPro" id="IPR006380">
    <property type="entry name" value="SPP-like_dom"/>
</dbReference>
<dbReference type="GO" id="GO:0005986">
    <property type="term" value="P:sucrose biosynthetic process"/>
    <property type="evidence" value="ECO:0007669"/>
    <property type="project" value="UniProtKB-UniRule"/>
</dbReference>
<dbReference type="SUPFAM" id="SSF54427">
    <property type="entry name" value="NTF2-like"/>
    <property type="match status" value="1"/>
</dbReference>
<comment type="similarity">
    <text evidence="4 9">Belongs to the sucrose phosphatase family.</text>
</comment>
<evidence type="ECO:0000256" key="7">
    <source>
        <dbReference type="ARBA" id="ARBA00022842"/>
    </source>
</evidence>
<evidence type="ECO:0000256" key="9">
    <source>
        <dbReference type="RuleBase" id="RU368007"/>
    </source>
</evidence>
<dbReference type="GO" id="GO:0050307">
    <property type="term" value="F:sucrose-phosphate phosphatase activity"/>
    <property type="evidence" value="ECO:0007669"/>
    <property type="project" value="UniProtKB-UniRule"/>
</dbReference>
<dbReference type="PANTHER" id="PTHR46521:SF4">
    <property type="entry name" value="SUCROSE-PHOSPHATASE 2-RELATED"/>
    <property type="match status" value="1"/>
</dbReference>
<dbReference type="NCBIfam" id="TIGR01482">
    <property type="entry name" value="SPP-subfamily"/>
    <property type="match status" value="1"/>
</dbReference>
<keyword evidence="7 9" id="KW-0460">Magnesium</keyword>
<dbReference type="GO" id="GO:0000287">
    <property type="term" value="F:magnesium ion binding"/>
    <property type="evidence" value="ECO:0007669"/>
    <property type="project" value="UniProtKB-UniRule"/>
</dbReference>
<dbReference type="InterPro" id="IPR023214">
    <property type="entry name" value="HAD_sf"/>
</dbReference>
<dbReference type="EMBL" id="VEPZ02000863">
    <property type="protein sequence ID" value="KAE8715286.1"/>
    <property type="molecule type" value="Genomic_DNA"/>
</dbReference>
<dbReference type="Pfam" id="PF08472">
    <property type="entry name" value="S6PP_C"/>
    <property type="match status" value="1"/>
</dbReference>
<keyword evidence="13" id="KW-1185">Reference proteome</keyword>
<dbReference type="InterPro" id="IPR013679">
    <property type="entry name" value="SPP_C"/>
</dbReference>
<dbReference type="InterPro" id="IPR006379">
    <property type="entry name" value="HAD-SF_hydro_IIB"/>
</dbReference>
<gene>
    <name evidence="12" type="ORF">F3Y22_tig00110183pilonHSYRG00068</name>
</gene>
<evidence type="ECO:0000256" key="8">
    <source>
        <dbReference type="ARBA" id="ARBA00048036"/>
    </source>
</evidence>
<dbReference type="InterPro" id="IPR051518">
    <property type="entry name" value="Sucrose_Phosphatase"/>
</dbReference>
<comment type="caution">
    <text evidence="12">The sequence shown here is derived from an EMBL/GenBank/DDBJ whole genome shotgun (WGS) entry which is preliminary data.</text>
</comment>
<dbReference type="NCBIfam" id="TIGR01484">
    <property type="entry name" value="HAD-SF-IIB"/>
    <property type="match status" value="1"/>
</dbReference>
<comment type="catalytic activity">
    <reaction evidence="8 9">
        <text>sucrose 6(F)-phosphate + H2O = sucrose + phosphate</text>
        <dbReference type="Rhea" id="RHEA:19289"/>
        <dbReference type="ChEBI" id="CHEBI:15377"/>
        <dbReference type="ChEBI" id="CHEBI:17992"/>
        <dbReference type="ChEBI" id="CHEBI:43474"/>
        <dbReference type="ChEBI" id="CHEBI:57723"/>
        <dbReference type="EC" id="3.1.3.24"/>
    </reaction>
</comment>
<feature type="domain" description="Sucrose-phosphatase C-terminal" evidence="11">
    <location>
        <begin position="257"/>
        <end position="325"/>
    </location>
</feature>
<dbReference type="InterPro" id="IPR036412">
    <property type="entry name" value="HAD-like_sf"/>
</dbReference>
<evidence type="ECO:0000256" key="2">
    <source>
        <dbReference type="ARBA" id="ARBA00003645"/>
    </source>
</evidence>
<comment type="function">
    <text evidence="2 9">Catalyzes the final step of sucrose synthesis.</text>
</comment>
<comment type="cofactor">
    <cofactor evidence="1 9">
        <name>Mg(2+)</name>
        <dbReference type="ChEBI" id="CHEBI:18420"/>
    </cofactor>
</comment>
<dbReference type="EC" id="3.1.3.24" evidence="9"/>
<evidence type="ECO:0000256" key="4">
    <source>
        <dbReference type="ARBA" id="ARBA00007211"/>
    </source>
</evidence>
<dbReference type="NCBIfam" id="TIGR01485">
    <property type="entry name" value="SPP_plant-cyano"/>
    <property type="match status" value="1"/>
</dbReference>
<evidence type="ECO:0000256" key="5">
    <source>
        <dbReference type="ARBA" id="ARBA00011738"/>
    </source>
</evidence>
<comment type="pathway">
    <text evidence="3 9">Glycan biosynthesis; sucrose biosynthesis; sucrose from D-fructose 6-phosphate and UDP-alpha-D-glucose: step 2/2.</text>
</comment>
<evidence type="ECO:0000313" key="13">
    <source>
        <dbReference type="Proteomes" id="UP000436088"/>
    </source>
</evidence>
<dbReference type="PANTHER" id="PTHR46521">
    <property type="entry name" value="SUCROSE-PHOSPHATASE 2-RELATED"/>
    <property type="match status" value="1"/>
</dbReference>
<protein>
    <recommendedName>
        <fullName evidence="9">Sucrose-phosphatase</fullName>
        <ecNumber evidence="9">3.1.3.24</ecNumber>
    </recommendedName>
</protein>